<sequence>MKLPLLGAALLALLPLFASAYEPKVAAPAPTDAGEWWNVPYALPFDAKQLTRKQSEVKVKGNLLVDDSGRTVVFRGVNIADPDKLVKQGKWSKAHFEAAKSFGSNIVRLPVHPIAWRSRGSENYLKLIDQAVVWANELDLYLIVDWHSMGNPTKELYFHPMYVTSKQETREFWRQIAARYAGIPTIAVYELFNEPTINSGKLGEVDWQEWKAFNEELISIIYAHDKGVIPLVAGFNWAYDLSQVAQHPIAREGVAYAIHPYPQKSSGPFPEAWEKAWGYLSEKYPLMATEIGWMRADEKGAHRPVISDGSYGPLISDYFAKKGISFTVWAFDPDWPPQMISDWNYTPTGQGKFFREFMLKQAEAEAKTKAVIKP</sequence>
<evidence type="ECO:0000313" key="11">
    <source>
        <dbReference type="Proteomes" id="UP001606210"/>
    </source>
</evidence>
<evidence type="ECO:0000256" key="8">
    <source>
        <dbReference type="SAM" id="SignalP"/>
    </source>
</evidence>
<keyword evidence="5 7" id="KW-0326">Glycosidase</keyword>
<evidence type="ECO:0000256" key="7">
    <source>
        <dbReference type="RuleBase" id="RU361153"/>
    </source>
</evidence>
<dbReference type="EC" id="3.2.1.-" evidence="10"/>
<feature type="signal peptide" evidence="8">
    <location>
        <begin position="1"/>
        <end position="20"/>
    </location>
</feature>
<evidence type="ECO:0000256" key="1">
    <source>
        <dbReference type="ARBA" id="ARBA00005641"/>
    </source>
</evidence>
<dbReference type="Gene3D" id="3.20.20.80">
    <property type="entry name" value="Glycosidases"/>
    <property type="match status" value="1"/>
</dbReference>
<evidence type="ECO:0000313" key="10">
    <source>
        <dbReference type="EMBL" id="MFG6429868.1"/>
    </source>
</evidence>
<dbReference type="Pfam" id="PF00150">
    <property type="entry name" value="Cellulase"/>
    <property type="match status" value="1"/>
</dbReference>
<dbReference type="PANTHER" id="PTHR31297">
    <property type="entry name" value="GLUCAN ENDO-1,6-BETA-GLUCOSIDASE B"/>
    <property type="match status" value="1"/>
</dbReference>
<keyword evidence="8" id="KW-0732">Signal</keyword>
<keyword evidence="3" id="KW-0136">Cellulose degradation</keyword>
<evidence type="ECO:0000256" key="4">
    <source>
        <dbReference type="ARBA" id="ARBA00023277"/>
    </source>
</evidence>
<reference evidence="10 11" key="1">
    <citation type="submission" date="2024-08" db="EMBL/GenBank/DDBJ databases">
        <authorList>
            <person name="Lu H."/>
        </authorList>
    </citation>
    <scope>NUCLEOTIDE SEQUENCE [LARGE SCALE GENOMIC DNA]</scope>
    <source>
        <strain evidence="10 11">LYH14W</strain>
    </source>
</reference>
<proteinExistence type="inferred from homology"/>
<dbReference type="EMBL" id="JBIGHV010000003">
    <property type="protein sequence ID" value="MFG6429868.1"/>
    <property type="molecule type" value="Genomic_DNA"/>
</dbReference>
<gene>
    <name evidence="10" type="ORF">ACG00Y_08110</name>
</gene>
<accession>A0ABW7EZY0</accession>
<dbReference type="InterPro" id="IPR017853">
    <property type="entry name" value="GH"/>
</dbReference>
<dbReference type="RefSeq" id="WP_394477677.1">
    <property type="nucleotide sequence ID" value="NZ_JBIGHV010000003.1"/>
</dbReference>
<protein>
    <submittedName>
        <fullName evidence="10">Glycoside hydrolase family 5 protein</fullName>
        <ecNumber evidence="10">3.2.1.-</ecNumber>
    </submittedName>
</protein>
<comment type="caution">
    <text evidence="10">The sequence shown here is derived from an EMBL/GenBank/DDBJ whole genome shotgun (WGS) entry which is preliminary data.</text>
</comment>
<feature type="chain" id="PRO_5046795025" evidence="8">
    <location>
        <begin position="21"/>
        <end position="374"/>
    </location>
</feature>
<keyword evidence="4" id="KW-0119">Carbohydrate metabolism</keyword>
<dbReference type="InterPro" id="IPR050386">
    <property type="entry name" value="Glycosyl_hydrolase_5"/>
</dbReference>
<keyword evidence="11" id="KW-1185">Reference proteome</keyword>
<dbReference type="InterPro" id="IPR001547">
    <property type="entry name" value="Glyco_hydro_5"/>
</dbReference>
<name>A0ABW7EZY0_9BURK</name>
<evidence type="ECO:0000256" key="6">
    <source>
        <dbReference type="ARBA" id="ARBA00023326"/>
    </source>
</evidence>
<evidence type="ECO:0000256" key="2">
    <source>
        <dbReference type="ARBA" id="ARBA00022801"/>
    </source>
</evidence>
<dbReference type="GO" id="GO:0016798">
    <property type="term" value="F:hydrolase activity, acting on glycosyl bonds"/>
    <property type="evidence" value="ECO:0007669"/>
    <property type="project" value="UniProtKB-KW"/>
</dbReference>
<feature type="domain" description="Glycoside hydrolase family 5" evidence="9">
    <location>
        <begin position="65"/>
        <end position="332"/>
    </location>
</feature>
<evidence type="ECO:0000259" key="9">
    <source>
        <dbReference type="Pfam" id="PF00150"/>
    </source>
</evidence>
<keyword evidence="6" id="KW-0624">Polysaccharide degradation</keyword>
<evidence type="ECO:0000256" key="3">
    <source>
        <dbReference type="ARBA" id="ARBA00023001"/>
    </source>
</evidence>
<dbReference type="SUPFAM" id="SSF51445">
    <property type="entry name" value="(Trans)glycosidases"/>
    <property type="match status" value="1"/>
</dbReference>
<comment type="similarity">
    <text evidence="1 7">Belongs to the glycosyl hydrolase 5 (cellulase A) family.</text>
</comment>
<dbReference type="PANTHER" id="PTHR31297:SF41">
    <property type="entry name" value="ENDOGLUCANASE, PUTATIVE (AFU_ORTHOLOGUE AFUA_5G01830)-RELATED"/>
    <property type="match status" value="1"/>
</dbReference>
<evidence type="ECO:0000256" key="5">
    <source>
        <dbReference type="ARBA" id="ARBA00023295"/>
    </source>
</evidence>
<keyword evidence="2 7" id="KW-0378">Hydrolase</keyword>
<organism evidence="10 11">
    <name type="scientific">Pelomonas parva</name>
    <dbReference type="NCBI Taxonomy" id="3299032"/>
    <lineage>
        <taxon>Bacteria</taxon>
        <taxon>Pseudomonadati</taxon>
        <taxon>Pseudomonadota</taxon>
        <taxon>Betaproteobacteria</taxon>
        <taxon>Burkholderiales</taxon>
        <taxon>Sphaerotilaceae</taxon>
        <taxon>Roseateles</taxon>
    </lineage>
</organism>
<dbReference type="Proteomes" id="UP001606210">
    <property type="component" value="Unassembled WGS sequence"/>
</dbReference>